<sequence>MFRSAPGNAERAKFGIKPIKPIEPDPGSPIKRRDADEAPIMEEKRSKGEERQYKTEKKAGRRSGAEATELGETGHVIGSQ</sequence>
<evidence type="ECO:0000256" key="1">
    <source>
        <dbReference type="SAM" id="MobiDB-lite"/>
    </source>
</evidence>
<organism evidence="2">
    <name type="scientific">Rhizophora mucronata</name>
    <name type="common">Asiatic mangrove</name>
    <dbReference type="NCBI Taxonomy" id="61149"/>
    <lineage>
        <taxon>Eukaryota</taxon>
        <taxon>Viridiplantae</taxon>
        <taxon>Streptophyta</taxon>
        <taxon>Embryophyta</taxon>
        <taxon>Tracheophyta</taxon>
        <taxon>Spermatophyta</taxon>
        <taxon>Magnoliopsida</taxon>
        <taxon>eudicotyledons</taxon>
        <taxon>Gunneridae</taxon>
        <taxon>Pentapetalae</taxon>
        <taxon>rosids</taxon>
        <taxon>fabids</taxon>
        <taxon>Malpighiales</taxon>
        <taxon>Rhizophoraceae</taxon>
        <taxon>Rhizophora</taxon>
    </lineage>
</organism>
<dbReference type="EMBL" id="GGEC01013090">
    <property type="protein sequence ID" value="MBW93573.1"/>
    <property type="molecule type" value="Transcribed_RNA"/>
</dbReference>
<feature type="compositionally biased region" description="Basic and acidic residues" evidence="1">
    <location>
        <begin position="31"/>
        <end position="58"/>
    </location>
</feature>
<dbReference type="AlphaFoldDB" id="A0A2P2JJC1"/>
<proteinExistence type="predicted"/>
<accession>A0A2P2JJC1</accession>
<protein>
    <submittedName>
        <fullName evidence="2">Uncharacterized protein MANES_11G036700</fullName>
    </submittedName>
</protein>
<feature type="region of interest" description="Disordered" evidence="1">
    <location>
        <begin position="1"/>
        <end position="80"/>
    </location>
</feature>
<evidence type="ECO:0000313" key="2">
    <source>
        <dbReference type="EMBL" id="MBW93573.1"/>
    </source>
</evidence>
<name>A0A2P2JJC1_RHIMU</name>
<reference evidence="2" key="1">
    <citation type="submission" date="2018-02" db="EMBL/GenBank/DDBJ databases">
        <title>Rhizophora mucronata_Transcriptome.</title>
        <authorList>
            <person name="Meera S.P."/>
            <person name="Sreeshan A."/>
            <person name="Augustine A."/>
        </authorList>
    </citation>
    <scope>NUCLEOTIDE SEQUENCE</scope>
    <source>
        <tissue evidence="2">Leaf</tissue>
    </source>
</reference>